<dbReference type="InterPro" id="IPR035985">
    <property type="entry name" value="Ubiquitin-activating_enz"/>
</dbReference>
<keyword evidence="4" id="KW-0547">Nucleotide-binding</keyword>
<evidence type="ECO:0000256" key="2">
    <source>
        <dbReference type="ARBA" id="ARBA00009919"/>
    </source>
</evidence>
<dbReference type="CDD" id="cd00757">
    <property type="entry name" value="ThiF_MoeB_HesA_family"/>
    <property type="match status" value="1"/>
</dbReference>
<evidence type="ECO:0000256" key="9">
    <source>
        <dbReference type="ARBA" id="ARBA00066884"/>
    </source>
</evidence>
<evidence type="ECO:0000259" key="14">
    <source>
        <dbReference type="Pfam" id="PF00899"/>
    </source>
</evidence>
<evidence type="ECO:0000256" key="11">
    <source>
        <dbReference type="ARBA" id="ARBA00075110"/>
    </source>
</evidence>
<evidence type="ECO:0000313" key="15">
    <source>
        <dbReference type="EMBL" id="SIO96451.1"/>
    </source>
</evidence>
<dbReference type="PANTHER" id="PTHR10953:SF194">
    <property type="entry name" value="MOLYBDOPTERIN-SYNTHASE ADENYLYLTRANSFERASE"/>
    <property type="match status" value="1"/>
</dbReference>
<evidence type="ECO:0000256" key="6">
    <source>
        <dbReference type="ARBA" id="ARBA00052218"/>
    </source>
</evidence>
<dbReference type="InterPro" id="IPR000594">
    <property type="entry name" value="ThiF_NAD_FAD-bd"/>
</dbReference>
<dbReference type="GO" id="GO:0008641">
    <property type="term" value="F:ubiquitin-like modifier activating enzyme activity"/>
    <property type="evidence" value="ECO:0007669"/>
    <property type="project" value="InterPro"/>
</dbReference>
<comment type="pathway">
    <text evidence="1">Cofactor biosynthesis; molybdopterin biosynthesis.</text>
</comment>
<proteinExistence type="inferred from homology"/>
<organism evidence="15 16">
    <name type="scientific">Vibrio spartinae</name>
    <dbReference type="NCBI Taxonomy" id="1918945"/>
    <lineage>
        <taxon>Bacteria</taxon>
        <taxon>Pseudomonadati</taxon>
        <taxon>Pseudomonadota</taxon>
        <taxon>Gammaproteobacteria</taxon>
        <taxon>Vibrionales</taxon>
        <taxon>Vibrionaceae</taxon>
        <taxon>Vibrio</taxon>
    </lineage>
</organism>
<keyword evidence="5" id="KW-0067">ATP-binding</keyword>
<evidence type="ECO:0000256" key="7">
    <source>
        <dbReference type="ARBA" id="ARBA00055169"/>
    </source>
</evidence>
<evidence type="ECO:0000313" key="16">
    <source>
        <dbReference type="Proteomes" id="UP000184774"/>
    </source>
</evidence>
<dbReference type="FunFam" id="3.40.50.720:FF:000033">
    <property type="entry name" value="Adenylyltransferase and sulfurtransferase MOCS3"/>
    <property type="match status" value="1"/>
</dbReference>
<reference evidence="15 16" key="1">
    <citation type="submission" date="2016-12" db="EMBL/GenBank/DDBJ databases">
        <authorList>
            <person name="Song W.-J."/>
            <person name="Kurnit D.M."/>
        </authorList>
    </citation>
    <scope>NUCLEOTIDE SEQUENCE [LARGE SCALE GENOMIC DNA]</scope>
    <source>
        <strain evidence="15 16">CECT 9026</strain>
    </source>
</reference>
<dbReference type="Proteomes" id="UP000184774">
    <property type="component" value="Unassembled WGS sequence"/>
</dbReference>
<keyword evidence="15" id="KW-0548">Nucleotidyltransferase</keyword>
<dbReference type="GO" id="GO:0006777">
    <property type="term" value="P:Mo-molybdopterin cofactor biosynthetic process"/>
    <property type="evidence" value="ECO:0007669"/>
    <property type="project" value="InterPro"/>
</dbReference>
<gene>
    <name evidence="15" type="primary">moeB</name>
    <name evidence="15" type="ORF">VSP9026_04240</name>
</gene>
<dbReference type="NCBIfam" id="NF004281">
    <property type="entry name" value="PRK05690.1"/>
    <property type="match status" value="1"/>
</dbReference>
<evidence type="ECO:0000256" key="12">
    <source>
        <dbReference type="ARBA" id="ARBA00075328"/>
    </source>
</evidence>
<dbReference type="InterPro" id="IPR012730">
    <property type="entry name" value="Mopterin_Synthase_Sase_MoeB"/>
</dbReference>
<dbReference type="NCBIfam" id="TIGR02355">
    <property type="entry name" value="moeB"/>
    <property type="match status" value="1"/>
</dbReference>
<dbReference type="GO" id="GO:0008146">
    <property type="term" value="F:sulfotransferase activity"/>
    <property type="evidence" value="ECO:0007669"/>
    <property type="project" value="TreeGrafter"/>
</dbReference>
<dbReference type="GO" id="GO:0005524">
    <property type="term" value="F:ATP binding"/>
    <property type="evidence" value="ECO:0007669"/>
    <property type="project" value="UniProtKB-KW"/>
</dbReference>
<evidence type="ECO:0000256" key="5">
    <source>
        <dbReference type="ARBA" id="ARBA00022840"/>
    </source>
</evidence>
<comment type="similarity">
    <text evidence="2">Belongs to the HesA/MoeB/ThiF family.</text>
</comment>
<dbReference type="GO" id="GO:0061605">
    <property type="term" value="F:molybdopterin-synthase adenylyltransferase activity"/>
    <property type="evidence" value="ECO:0007669"/>
    <property type="project" value="UniProtKB-EC"/>
</dbReference>
<evidence type="ECO:0000256" key="3">
    <source>
        <dbReference type="ARBA" id="ARBA00022679"/>
    </source>
</evidence>
<name>A0A1N6MAL0_9VIBR</name>
<evidence type="ECO:0000256" key="1">
    <source>
        <dbReference type="ARBA" id="ARBA00005046"/>
    </source>
</evidence>
<protein>
    <recommendedName>
        <fullName evidence="10">Molybdopterin-synthase adenylyltransferase</fullName>
        <ecNumber evidence="9">2.7.7.80</ecNumber>
    </recommendedName>
    <alternativeName>
        <fullName evidence="13">MoaD protein adenylase</fullName>
    </alternativeName>
    <alternativeName>
        <fullName evidence="11">Molybdopterin-converting factor subunit 1 adenylase</fullName>
    </alternativeName>
    <alternativeName>
        <fullName evidence="12">Sulfur carrier protein MoaD adenylyltransferase</fullName>
    </alternativeName>
</protein>
<sequence>MTTHDELLSDDEHLRYNRQIILKQFDFEGQEALKEGRVLIIGAGGLGCAASQYLASAGVGNITLVDDDVVELSNLQRQILHTDQDIGRLKVDSAADSLRQLNPYLQIETIARRLDEPALLALMKHHDAVLDASDNIATRNQLNQLCFQSKTPLISGAAIRMEGFLSVFTYQAGEPCYQCFSTLFGNHTPTCVENGVLAPVVGVIGAMQALETLKVLANYGQPLRGKVLLFDAMTLSWQVMKLPQRENCPVCCCSTVD</sequence>
<evidence type="ECO:0000256" key="4">
    <source>
        <dbReference type="ARBA" id="ARBA00022741"/>
    </source>
</evidence>
<dbReference type="Pfam" id="PF00899">
    <property type="entry name" value="ThiF"/>
    <property type="match status" value="1"/>
</dbReference>
<accession>A0A1N6MAL0</accession>
<evidence type="ECO:0000256" key="13">
    <source>
        <dbReference type="ARBA" id="ARBA00078531"/>
    </source>
</evidence>
<dbReference type="EMBL" id="FSSB01000030">
    <property type="protein sequence ID" value="SIO96451.1"/>
    <property type="molecule type" value="Genomic_DNA"/>
</dbReference>
<dbReference type="InterPro" id="IPR045886">
    <property type="entry name" value="ThiF/MoeB/HesA"/>
</dbReference>
<evidence type="ECO:0000256" key="8">
    <source>
        <dbReference type="ARBA" id="ARBA00063809"/>
    </source>
</evidence>
<evidence type="ECO:0000256" key="10">
    <source>
        <dbReference type="ARBA" id="ARBA00073635"/>
    </source>
</evidence>
<feature type="domain" description="THIF-type NAD/FAD binding fold" evidence="14">
    <location>
        <begin position="16"/>
        <end position="250"/>
    </location>
</feature>
<dbReference type="GO" id="GO:0005829">
    <property type="term" value="C:cytosol"/>
    <property type="evidence" value="ECO:0007669"/>
    <property type="project" value="TreeGrafter"/>
</dbReference>
<comment type="catalytic activity">
    <reaction evidence="6">
        <text>[molybdopterin-synthase sulfur-carrier protein]-C-terminal Gly-Gly + ATP + H(+) = [molybdopterin-synthase sulfur-carrier protein]-C-terminal Gly-Gly-AMP + diphosphate</text>
        <dbReference type="Rhea" id="RHEA:43616"/>
        <dbReference type="Rhea" id="RHEA-COMP:12159"/>
        <dbReference type="Rhea" id="RHEA-COMP:12202"/>
        <dbReference type="ChEBI" id="CHEBI:15378"/>
        <dbReference type="ChEBI" id="CHEBI:30616"/>
        <dbReference type="ChEBI" id="CHEBI:33019"/>
        <dbReference type="ChEBI" id="CHEBI:90618"/>
        <dbReference type="ChEBI" id="CHEBI:90778"/>
        <dbReference type="EC" id="2.7.7.80"/>
    </reaction>
</comment>
<dbReference type="OrthoDB" id="9804286at2"/>
<dbReference type="SUPFAM" id="SSF69572">
    <property type="entry name" value="Activating enzymes of the ubiquitin-like proteins"/>
    <property type="match status" value="1"/>
</dbReference>
<dbReference type="Gene3D" id="3.40.50.720">
    <property type="entry name" value="NAD(P)-binding Rossmann-like Domain"/>
    <property type="match status" value="1"/>
</dbReference>
<dbReference type="GO" id="GO:0004792">
    <property type="term" value="F:thiosulfate-cyanide sulfurtransferase activity"/>
    <property type="evidence" value="ECO:0007669"/>
    <property type="project" value="TreeGrafter"/>
</dbReference>
<keyword evidence="3 15" id="KW-0808">Transferase</keyword>
<dbReference type="RefSeq" id="WP_074374890.1">
    <property type="nucleotide sequence ID" value="NZ_AP024908.1"/>
</dbReference>
<dbReference type="AlphaFoldDB" id="A0A1N6MAL0"/>
<dbReference type="EC" id="2.7.7.80" evidence="9"/>
<comment type="subunit">
    <text evidence="8">Homodimer. Forms a stable heterotetrameric complex of 2 MoeB and 2 MoaD during adenylation of MoaD.</text>
</comment>
<comment type="function">
    <text evidence="7">Catalyzes the adenylation by ATP of the carboxyl group of the C-terminal glycine of sulfur carrier protein MoaD.</text>
</comment>
<dbReference type="PANTHER" id="PTHR10953">
    <property type="entry name" value="UBIQUITIN-ACTIVATING ENZYME E1"/>
    <property type="match status" value="1"/>
</dbReference>